<evidence type="ECO:0000313" key="8">
    <source>
        <dbReference type="EMBL" id="NDJ93915.1"/>
    </source>
</evidence>
<sequence>MYYTTWKSAESACNLCYVGFGGILEDGTQDWTKCQNVNILGYEFSTNMKEAVDNWNITTNHWLRKVVYNRVPKQKVICTFLVSALWHGFFLHYYYFFIFTSLMIHIGRKVCFLTYYYFLFNLSRVVKFSVRTF</sequence>
<dbReference type="AlphaFoldDB" id="A0A6G3MIQ5"/>
<organism evidence="8">
    <name type="scientific">Henneguya salminicola</name>
    <name type="common">Myxosporean</name>
    <dbReference type="NCBI Taxonomy" id="69463"/>
    <lineage>
        <taxon>Eukaryota</taxon>
        <taxon>Metazoa</taxon>
        <taxon>Cnidaria</taxon>
        <taxon>Myxozoa</taxon>
        <taxon>Myxosporea</taxon>
        <taxon>Bivalvulida</taxon>
        <taxon>Platysporina</taxon>
        <taxon>Myxobolidae</taxon>
        <taxon>Henneguya</taxon>
    </lineage>
</organism>
<dbReference type="EMBL" id="GHBP01005590">
    <property type="protein sequence ID" value="NDJ93915.1"/>
    <property type="molecule type" value="Transcribed_RNA"/>
</dbReference>
<keyword evidence="4 7" id="KW-1133">Transmembrane helix</keyword>
<keyword evidence="5 7" id="KW-0472">Membrane</keyword>
<evidence type="ECO:0000256" key="6">
    <source>
        <dbReference type="ARBA" id="ARBA00023315"/>
    </source>
</evidence>
<evidence type="ECO:0000256" key="2">
    <source>
        <dbReference type="ARBA" id="ARBA00022679"/>
    </source>
</evidence>
<protein>
    <submittedName>
        <fullName evidence="8">Lysophospholipid acyltransferase 1 (Trinotate prediction)</fullName>
    </submittedName>
</protein>
<dbReference type="InterPro" id="IPR004299">
    <property type="entry name" value="MBOAT_fam"/>
</dbReference>
<comment type="subcellular location">
    <subcellularLocation>
        <location evidence="1">Membrane</location>
        <topology evidence="1">Multi-pass membrane protein</topology>
    </subcellularLocation>
</comment>
<proteinExistence type="predicted"/>
<dbReference type="Pfam" id="PF03062">
    <property type="entry name" value="MBOAT"/>
    <property type="match status" value="1"/>
</dbReference>
<dbReference type="InterPro" id="IPR049941">
    <property type="entry name" value="LPLAT_7/PORCN-like"/>
</dbReference>
<evidence type="ECO:0000256" key="5">
    <source>
        <dbReference type="ARBA" id="ARBA00023136"/>
    </source>
</evidence>
<dbReference type="PANTHER" id="PTHR13906">
    <property type="entry name" value="PORCUPINE"/>
    <property type="match status" value="1"/>
</dbReference>
<reference evidence="8" key="1">
    <citation type="submission" date="2018-11" db="EMBL/GenBank/DDBJ databases">
        <title>Henneguya salminicola genome and transcriptome.</title>
        <authorList>
            <person name="Yahalomi D."/>
            <person name="Atkinson S.D."/>
            <person name="Neuhof M."/>
            <person name="Chang E.S."/>
            <person name="Philippe H."/>
            <person name="Cartwright P."/>
            <person name="Bartholomew J.L."/>
            <person name="Huchon D."/>
        </authorList>
    </citation>
    <scope>NUCLEOTIDE SEQUENCE</scope>
    <source>
        <strain evidence="8">Hz1</strain>
        <tissue evidence="8">Whole</tissue>
    </source>
</reference>
<evidence type="ECO:0000256" key="4">
    <source>
        <dbReference type="ARBA" id="ARBA00022989"/>
    </source>
</evidence>
<dbReference type="GO" id="GO:0016746">
    <property type="term" value="F:acyltransferase activity"/>
    <property type="evidence" value="ECO:0007669"/>
    <property type="project" value="UniProtKB-KW"/>
</dbReference>
<dbReference type="GO" id="GO:0016020">
    <property type="term" value="C:membrane"/>
    <property type="evidence" value="ECO:0007669"/>
    <property type="project" value="UniProtKB-SubCell"/>
</dbReference>
<keyword evidence="3 7" id="KW-0812">Transmembrane</keyword>
<name>A0A6G3MIQ5_HENSL</name>
<evidence type="ECO:0000256" key="3">
    <source>
        <dbReference type="ARBA" id="ARBA00022692"/>
    </source>
</evidence>
<accession>A0A6G3MIQ5</accession>
<keyword evidence="2 8" id="KW-0808">Transferase</keyword>
<dbReference type="GO" id="GO:0030258">
    <property type="term" value="P:lipid modification"/>
    <property type="evidence" value="ECO:0007669"/>
    <property type="project" value="TreeGrafter"/>
</dbReference>
<evidence type="ECO:0000256" key="1">
    <source>
        <dbReference type="ARBA" id="ARBA00004141"/>
    </source>
</evidence>
<feature type="transmembrane region" description="Helical" evidence="7">
    <location>
        <begin position="76"/>
        <end position="96"/>
    </location>
</feature>
<feature type="transmembrane region" description="Helical" evidence="7">
    <location>
        <begin position="102"/>
        <end position="122"/>
    </location>
</feature>
<keyword evidence="6 8" id="KW-0012">Acyltransferase</keyword>
<evidence type="ECO:0000256" key="7">
    <source>
        <dbReference type="SAM" id="Phobius"/>
    </source>
</evidence>
<dbReference type="PANTHER" id="PTHR13906:SF4">
    <property type="entry name" value="LYSOPHOSPHOLIPID ACYLTRANSFERASE 6"/>
    <property type="match status" value="1"/>
</dbReference>